<proteinExistence type="predicted"/>
<name>A0ABQ7WLR3_SOLTU</name>
<organism evidence="2 3">
    <name type="scientific">Solanum tuberosum</name>
    <name type="common">Potato</name>
    <dbReference type="NCBI Taxonomy" id="4113"/>
    <lineage>
        <taxon>Eukaryota</taxon>
        <taxon>Viridiplantae</taxon>
        <taxon>Streptophyta</taxon>
        <taxon>Embryophyta</taxon>
        <taxon>Tracheophyta</taxon>
        <taxon>Spermatophyta</taxon>
        <taxon>Magnoliopsida</taxon>
        <taxon>eudicotyledons</taxon>
        <taxon>Gunneridae</taxon>
        <taxon>Pentapetalae</taxon>
        <taxon>asterids</taxon>
        <taxon>lamiids</taxon>
        <taxon>Solanales</taxon>
        <taxon>Solanaceae</taxon>
        <taxon>Solanoideae</taxon>
        <taxon>Solaneae</taxon>
        <taxon>Solanum</taxon>
    </lineage>
</organism>
<protein>
    <submittedName>
        <fullName evidence="2">Uncharacterized protein</fullName>
    </submittedName>
</protein>
<sequence>MGFPFLGPRGLDYEPRGSPGRVSVPVWRVDKEGGASGSGSGEGAGGSHFRWASELADLFGSSSPANTEAGLNQSAPV</sequence>
<evidence type="ECO:0000313" key="3">
    <source>
        <dbReference type="Proteomes" id="UP000826656"/>
    </source>
</evidence>
<evidence type="ECO:0000256" key="1">
    <source>
        <dbReference type="SAM" id="MobiDB-lite"/>
    </source>
</evidence>
<dbReference type="EMBL" id="JAIVGD010000001">
    <property type="protein sequence ID" value="KAH0781676.1"/>
    <property type="molecule type" value="Genomic_DNA"/>
</dbReference>
<keyword evidence="3" id="KW-1185">Reference proteome</keyword>
<accession>A0ABQ7WLR3</accession>
<comment type="caution">
    <text evidence="2">The sequence shown here is derived from an EMBL/GenBank/DDBJ whole genome shotgun (WGS) entry which is preliminary data.</text>
</comment>
<feature type="region of interest" description="Disordered" evidence="1">
    <location>
        <begin position="1"/>
        <end position="24"/>
    </location>
</feature>
<reference evidence="2 3" key="1">
    <citation type="journal article" date="2021" name="bioRxiv">
        <title>Chromosome-scale and haplotype-resolved genome assembly of a tetraploid potato cultivar.</title>
        <authorList>
            <person name="Sun H."/>
            <person name="Jiao W.-B."/>
            <person name="Krause K."/>
            <person name="Campoy J.A."/>
            <person name="Goel M."/>
            <person name="Folz-Donahue K."/>
            <person name="Kukat C."/>
            <person name="Huettel B."/>
            <person name="Schneeberger K."/>
        </authorList>
    </citation>
    <scope>NUCLEOTIDE SEQUENCE [LARGE SCALE GENOMIC DNA]</scope>
    <source>
        <strain evidence="2">SolTubOtavaFocal</strain>
        <tissue evidence="2">Leaves</tissue>
    </source>
</reference>
<evidence type="ECO:0000313" key="2">
    <source>
        <dbReference type="EMBL" id="KAH0781676.1"/>
    </source>
</evidence>
<gene>
    <name evidence="2" type="ORF">KY290_001274</name>
</gene>
<dbReference type="Proteomes" id="UP000826656">
    <property type="component" value="Unassembled WGS sequence"/>
</dbReference>